<evidence type="ECO:0000256" key="4">
    <source>
        <dbReference type="ARBA" id="ARBA00022806"/>
    </source>
</evidence>
<accession>A0A7W9SRR5</accession>
<dbReference type="Gene3D" id="3.40.50.300">
    <property type="entry name" value="P-loop containing nucleotide triphosphate hydrolases"/>
    <property type="match status" value="1"/>
</dbReference>
<dbReference type="InterPro" id="IPR000194">
    <property type="entry name" value="ATPase_F1/V1/A1_a/bsu_nucl-bd"/>
</dbReference>
<dbReference type="SUPFAM" id="SSF50249">
    <property type="entry name" value="Nucleic acid-binding proteins"/>
    <property type="match status" value="1"/>
</dbReference>
<evidence type="ECO:0000256" key="10">
    <source>
        <dbReference type="NCBIfam" id="TIGR00767"/>
    </source>
</evidence>
<evidence type="ECO:0000256" key="6">
    <source>
        <dbReference type="ARBA" id="ARBA00022884"/>
    </source>
</evidence>
<dbReference type="EMBL" id="JACHGW010000003">
    <property type="protein sequence ID" value="MBB6051607.1"/>
    <property type="molecule type" value="Genomic_DNA"/>
</dbReference>
<dbReference type="PANTHER" id="PTHR46425:SF1">
    <property type="entry name" value="TRANSCRIPTION TERMINATION FACTOR RHO"/>
    <property type="match status" value="1"/>
</dbReference>
<keyword evidence="3 9" id="KW-0378">Hydrolase</keyword>
<reference evidence="14 15" key="1">
    <citation type="submission" date="2020-08" db="EMBL/GenBank/DDBJ databases">
        <title>Genomic Encyclopedia of Type Strains, Phase IV (KMG-IV): sequencing the most valuable type-strain genomes for metagenomic binning, comparative biology and taxonomic classification.</title>
        <authorList>
            <person name="Goeker M."/>
        </authorList>
    </citation>
    <scope>NUCLEOTIDE SEQUENCE [LARGE SCALE GENOMIC DNA]</scope>
    <source>
        <strain evidence="14 15">DSM 23562</strain>
    </source>
</reference>
<dbReference type="InterPro" id="IPR004665">
    <property type="entry name" value="Term_rho"/>
</dbReference>
<name>A0A7W9SRR5_ARMRO</name>
<dbReference type="Pfam" id="PF00006">
    <property type="entry name" value="ATP-synt_ab"/>
    <property type="match status" value="1"/>
</dbReference>
<organism evidence="14 15">
    <name type="scientific">Armatimonas rosea</name>
    <dbReference type="NCBI Taxonomy" id="685828"/>
    <lineage>
        <taxon>Bacteria</taxon>
        <taxon>Bacillati</taxon>
        <taxon>Armatimonadota</taxon>
        <taxon>Armatimonadia</taxon>
        <taxon>Armatimonadales</taxon>
        <taxon>Armatimonadaceae</taxon>
        <taxon>Armatimonas</taxon>
    </lineage>
</organism>
<comment type="caution">
    <text evidence="14">The sequence shown here is derived from an EMBL/GenBank/DDBJ whole genome shotgun (WGS) entry which is preliminary data.</text>
</comment>
<dbReference type="AlphaFoldDB" id="A0A7W9SRR5"/>
<evidence type="ECO:0000256" key="12">
    <source>
        <dbReference type="SAM" id="MobiDB-lite"/>
    </source>
</evidence>
<sequence length="561" mass="61662">MPRRRLTTPPDPDGVDTTSAPASVESAPEATTTPSTPTLLPTPPPEMIAAAESLLGDAALPPPAPPSRRRRLLQTSAPPPLTQQEALELVADLPERVAEPLPPPARIERQDRNDRNERPDRGDRPERRDRPGHSMRPARGNAASPGNSYNNPPRRGNVGPALGAGADLRDLEEASLNGEEPLSGEGVLEINSEGYGFLRRQNLAASNDDIYVAQAQIKRFGLKTGDQVLGFVRPPKDSEKYFGLLRVEKINGFDPDVARMRPNFDELVPIFPESRIVLELDPKTLSMRFMDLVSPIGKGQRGLIVAPPKAGKTILLKQIANSIAINHPDIHLMVLLVDERPEEVTDMRRSVRGEVIASPFDELPDNHMRVADLCLERAKRLVEVGKDVVILLDSITRFARASNLTVNPSGRTLQGGLDPAAIYRPKRFFGAARNIEHGGSLTIIATALVETGSRMDDIIFEEFKGTGNMELRLDRSLAEQRLYPAIDIKLSGTRRDELLYPADDLRKIWQVHRILANLGTKEATELLLDRLDKTRSNREFLSAIGGTAPAATNKSEANKSE</sequence>
<keyword evidence="15" id="KW-1185">Reference proteome</keyword>
<protein>
    <recommendedName>
        <fullName evidence="9 10">Transcription termination factor Rho</fullName>
        <ecNumber evidence="9 10">3.6.4.-</ecNumber>
    </recommendedName>
    <alternativeName>
        <fullName evidence="9">ATP-dependent helicase Rho</fullName>
    </alternativeName>
</protein>
<dbReference type="CDD" id="cd04459">
    <property type="entry name" value="Rho_CSD"/>
    <property type="match status" value="1"/>
</dbReference>
<keyword evidence="7 9" id="KW-0805">Transcription regulation</keyword>
<feature type="compositionally biased region" description="Low complexity" evidence="12">
    <location>
        <begin position="15"/>
        <end position="39"/>
    </location>
</feature>
<dbReference type="HAMAP" id="MF_01884">
    <property type="entry name" value="Rho"/>
    <property type="match status" value="1"/>
</dbReference>
<evidence type="ECO:0000256" key="7">
    <source>
        <dbReference type="ARBA" id="ARBA00023015"/>
    </source>
</evidence>
<dbReference type="EC" id="3.6.4.-" evidence="9 10"/>
<keyword evidence="8 9" id="KW-0804">Transcription</keyword>
<feature type="compositionally biased region" description="Basic and acidic residues" evidence="12">
    <location>
        <begin position="106"/>
        <end position="132"/>
    </location>
</feature>
<dbReference type="RefSeq" id="WP_221290068.1">
    <property type="nucleotide sequence ID" value="NZ_JACHGW010000003.1"/>
</dbReference>
<feature type="binding site" evidence="9">
    <location>
        <begin position="297"/>
        <end position="302"/>
    </location>
    <ligand>
        <name>ATP</name>
        <dbReference type="ChEBI" id="CHEBI:30616"/>
    </ligand>
</feature>
<proteinExistence type="inferred from homology"/>
<evidence type="ECO:0000256" key="11">
    <source>
        <dbReference type="PROSITE-ProRule" id="PRU01203"/>
    </source>
</evidence>
<evidence type="ECO:0000256" key="1">
    <source>
        <dbReference type="ARBA" id="ARBA00022472"/>
    </source>
</evidence>
<dbReference type="InterPro" id="IPR011113">
    <property type="entry name" value="Rho_RNA-bd"/>
</dbReference>
<comment type="function">
    <text evidence="9">Facilitates transcription termination by a mechanism that involves Rho binding to the nascent RNA, activation of Rho's RNA-dependent ATPase activity, and release of the mRNA from the DNA template.</text>
</comment>
<dbReference type="Gene3D" id="2.40.50.140">
    <property type="entry name" value="Nucleic acid-binding proteins"/>
    <property type="match status" value="1"/>
</dbReference>
<gene>
    <name evidence="9" type="primary">rho</name>
    <name evidence="14" type="ORF">HNQ39_003417</name>
</gene>
<evidence type="ECO:0000256" key="9">
    <source>
        <dbReference type="HAMAP-Rule" id="MF_01884"/>
    </source>
</evidence>
<dbReference type="CDD" id="cd01128">
    <property type="entry name" value="rho_factor_C"/>
    <property type="match status" value="1"/>
</dbReference>
<keyword evidence="1 9" id="KW-0806">Transcription termination</keyword>
<dbReference type="SMART" id="SM00357">
    <property type="entry name" value="CSP"/>
    <property type="match status" value="1"/>
</dbReference>
<comment type="similarity">
    <text evidence="9 11">Belongs to the Rho family.</text>
</comment>
<comment type="subunit">
    <text evidence="9">Homohexamer. The homohexamer assembles into an open ring structure.</text>
</comment>
<dbReference type="GO" id="GO:0003723">
    <property type="term" value="F:RNA binding"/>
    <property type="evidence" value="ECO:0007669"/>
    <property type="project" value="UniProtKB-UniRule"/>
</dbReference>
<keyword evidence="2 9" id="KW-0547">Nucleotide-binding</keyword>
<feature type="region of interest" description="Disordered" evidence="12">
    <location>
        <begin position="1"/>
        <end position="164"/>
    </location>
</feature>
<dbReference type="GO" id="GO:0005524">
    <property type="term" value="F:ATP binding"/>
    <property type="evidence" value="ECO:0007669"/>
    <property type="project" value="UniProtKB-UniRule"/>
</dbReference>
<comment type="caution">
    <text evidence="9">Lacks conserved residue(s) required for the propagation of feature annotation.</text>
</comment>
<dbReference type="GO" id="GO:0016787">
    <property type="term" value="F:hydrolase activity"/>
    <property type="evidence" value="ECO:0007669"/>
    <property type="project" value="UniProtKB-KW"/>
</dbReference>
<evidence type="ECO:0000256" key="5">
    <source>
        <dbReference type="ARBA" id="ARBA00022840"/>
    </source>
</evidence>
<dbReference type="GO" id="GO:0008186">
    <property type="term" value="F:ATP-dependent activity, acting on RNA"/>
    <property type="evidence" value="ECO:0007669"/>
    <property type="project" value="UniProtKB-UniRule"/>
</dbReference>
<dbReference type="SUPFAM" id="SSF52540">
    <property type="entry name" value="P-loop containing nucleoside triphosphate hydrolases"/>
    <property type="match status" value="1"/>
</dbReference>
<dbReference type="SMART" id="SM00382">
    <property type="entry name" value="AAA"/>
    <property type="match status" value="1"/>
</dbReference>
<dbReference type="InterPro" id="IPR011129">
    <property type="entry name" value="CSD"/>
</dbReference>
<dbReference type="InterPro" id="IPR003593">
    <property type="entry name" value="AAA+_ATPase"/>
</dbReference>
<dbReference type="PANTHER" id="PTHR46425">
    <property type="entry name" value="TRANSCRIPTION TERMINATION FACTOR RHO"/>
    <property type="match status" value="1"/>
</dbReference>
<feature type="domain" description="Rho RNA-BD" evidence="13">
    <location>
        <begin position="181"/>
        <end position="254"/>
    </location>
</feature>
<evidence type="ECO:0000313" key="15">
    <source>
        <dbReference type="Proteomes" id="UP000520814"/>
    </source>
</evidence>
<feature type="binding site" evidence="9">
    <location>
        <begin position="309"/>
        <end position="314"/>
    </location>
    <ligand>
        <name>ATP</name>
        <dbReference type="ChEBI" id="CHEBI:30616"/>
    </ligand>
</feature>
<evidence type="ECO:0000256" key="8">
    <source>
        <dbReference type="ARBA" id="ARBA00023163"/>
    </source>
</evidence>
<keyword evidence="6 9" id="KW-0694">RNA-binding</keyword>
<evidence type="ECO:0000259" key="13">
    <source>
        <dbReference type="PROSITE" id="PS51856"/>
    </source>
</evidence>
<dbReference type="InterPro" id="IPR027417">
    <property type="entry name" value="P-loop_NTPase"/>
</dbReference>
<evidence type="ECO:0000256" key="2">
    <source>
        <dbReference type="ARBA" id="ARBA00022741"/>
    </source>
</evidence>
<keyword evidence="5 9" id="KW-0067">ATP-binding</keyword>
<dbReference type="NCBIfam" id="NF006886">
    <property type="entry name" value="PRK09376.1"/>
    <property type="match status" value="1"/>
</dbReference>
<dbReference type="GO" id="GO:0006353">
    <property type="term" value="P:DNA-templated transcription termination"/>
    <property type="evidence" value="ECO:0007669"/>
    <property type="project" value="UniProtKB-UniRule"/>
</dbReference>
<dbReference type="Pfam" id="PF07497">
    <property type="entry name" value="Rho_RNA_bind"/>
    <property type="match status" value="1"/>
</dbReference>
<feature type="binding site" evidence="9">
    <location>
        <position position="340"/>
    </location>
    <ligand>
        <name>ATP</name>
        <dbReference type="ChEBI" id="CHEBI:30616"/>
    </ligand>
</feature>
<keyword evidence="4 9" id="KW-0347">Helicase</keyword>
<dbReference type="GO" id="GO:0004386">
    <property type="term" value="F:helicase activity"/>
    <property type="evidence" value="ECO:0007669"/>
    <property type="project" value="UniProtKB-UniRule"/>
</dbReference>
<dbReference type="Proteomes" id="UP000520814">
    <property type="component" value="Unassembled WGS sequence"/>
</dbReference>
<evidence type="ECO:0000313" key="14">
    <source>
        <dbReference type="EMBL" id="MBB6051607.1"/>
    </source>
</evidence>
<dbReference type="InterPro" id="IPR041703">
    <property type="entry name" value="Rho_factor_ATP-bd"/>
</dbReference>
<dbReference type="InterPro" id="IPR012340">
    <property type="entry name" value="NA-bd_OB-fold"/>
</dbReference>
<dbReference type="NCBIfam" id="TIGR00767">
    <property type="entry name" value="rho"/>
    <property type="match status" value="1"/>
</dbReference>
<dbReference type="PROSITE" id="PS51856">
    <property type="entry name" value="RHO_RNA_BD"/>
    <property type="match status" value="1"/>
</dbReference>
<evidence type="ECO:0000256" key="3">
    <source>
        <dbReference type="ARBA" id="ARBA00022801"/>
    </source>
</evidence>